<dbReference type="Gene3D" id="3.40.190.10">
    <property type="entry name" value="Periplasmic binding protein-like II"/>
    <property type="match status" value="2"/>
</dbReference>
<sequence length="289" mass="31334">MNLRFLRTVVAVSKHGSLNAAAQSLGLSHSAVSLQIKALEEELQFAILDRSRRPPVMTGAGLALVDHARRIEDVASDIRALAKGHRLSGRATLGAAPSTVQSLMAPSLARLVADHPALEIEMLSASSASLLDRVRDGAVHAALVTAPRDPDPALSLAPICDEPYQMIVSTRAGALPFDRLLATRPFIWFDRRTRLSFEIEAYLLRHGWAARSTMEVDSFEGVEALVRNDLGISILPRRALAPALEGIRVIPLPNERLTRPIVLASRRNSPRAGLIQSLEQILRDLVAGA</sequence>
<evidence type="ECO:0000259" key="5">
    <source>
        <dbReference type="PROSITE" id="PS50931"/>
    </source>
</evidence>
<keyword evidence="3" id="KW-0238">DNA-binding</keyword>
<dbReference type="InterPro" id="IPR036388">
    <property type="entry name" value="WH-like_DNA-bd_sf"/>
</dbReference>
<dbReference type="Pfam" id="PF03466">
    <property type="entry name" value="LysR_substrate"/>
    <property type="match status" value="1"/>
</dbReference>
<organism evidence="6 7">
    <name type="scientific">Pseudaestuariivita atlantica</name>
    <dbReference type="NCBI Taxonomy" id="1317121"/>
    <lineage>
        <taxon>Bacteria</taxon>
        <taxon>Pseudomonadati</taxon>
        <taxon>Pseudomonadota</taxon>
        <taxon>Alphaproteobacteria</taxon>
        <taxon>Rhodobacterales</taxon>
        <taxon>Paracoccaceae</taxon>
        <taxon>Pseudaestuariivita</taxon>
    </lineage>
</organism>
<keyword evidence="2" id="KW-0805">Transcription regulation</keyword>
<dbReference type="Proteomes" id="UP000036938">
    <property type="component" value="Unassembled WGS sequence"/>
</dbReference>
<dbReference type="STRING" id="1317121.ATO11_14350"/>
<dbReference type="GO" id="GO:0003700">
    <property type="term" value="F:DNA-binding transcription factor activity"/>
    <property type="evidence" value="ECO:0007669"/>
    <property type="project" value="InterPro"/>
</dbReference>
<dbReference type="SUPFAM" id="SSF53850">
    <property type="entry name" value="Periplasmic binding protein-like II"/>
    <property type="match status" value="1"/>
</dbReference>
<keyword evidence="4" id="KW-0804">Transcription</keyword>
<evidence type="ECO:0000256" key="1">
    <source>
        <dbReference type="ARBA" id="ARBA00009437"/>
    </source>
</evidence>
<dbReference type="RefSeq" id="WP_165586982.1">
    <property type="nucleotide sequence ID" value="NZ_AQQZ01000006.1"/>
</dbReference>
<evidence type="ECO:0000313" key="6">
    <source>
        <dbReference type="EMBL" id="KNG93163.1"/>
    </source>
</evidence>
<dbReference type="PROSITE" id="PS50931">
    <property type="entry name" value="HTH_LYSR"/>
    <property type="match status" value="1"/>
</dbReference>
<feature type="domain" description="HTH lysR-type" evidence="5">
    <location>
        <begin position="1"/>
        <end position="58"/>
    </location>
</feature>
<dbReference type="PANTHER" id="PTHR30126">
    <property type="entry name" value="HTH-TYPE TRANSCRIPTIONAL REGULATOR"/>
    <property type="match status" value="1"/>
</dbReference>
<dbReference type="InterPro" id="IPR005119">
    <property type="entry name" value="LysR_subst-bd"/>
</dbReference>
<dbReference type="GO" id="GO:0000976">
    <property type="term" value="F:transcription cis-regulatory region binding"/>
    <property type="evidence" value="ECO:0007669"/>
    <property type="project" value="TreeGrafter"/>
</dbReference>
<dbReference type="EMBL" id="AQQZ01000006">
    <property type="protein sequence ID" value="KNG93163.1"/>
    <property type="molecule type" value="Genomic_DNA"/>
</dbReference>
<keyword evidence="7" id="KW-1185">Reference proteome</keyword>
<evidence type="ECO:0000313" key="7">
    <source>
        <dbReference type="Proteomes" id="UP000036938"/>
    </source>
</evidence>
<dbReference type="Gene3D" id="1.10.10.10">
    <property type="entry name" value="Winged helix-like DNA-binding domain superfamily/Winged helix DNA-binding domain"/>
    <property type="match status" value="1"/>
</dbReference>
<dbReference type="PANTHER" id="PTHR30126:SF39">
    <property type="entry name" value="HTH-TYPE TRANSCRIPTIONAL REGULATOR CYSL"/>
    <property type="match status" value="1"/>
</dbReference>
<reference evidence="6 7" key="1">
    <citation type="journal article" date="2015" name="Int. J. Syst. Evol. Microbiol.">
        <title>Aestuariivita atlantica sp. nov., isolated from deep sea sediment of the Atlantic Ocean.</title>
        <authorList>
            <person name="Li G."/>
            <person name="Lai Q."/>
            <person name="Du Y."/>
            <person name="Liu X."/>
            <person name="Sun F."/>
            <person name="Shao Z."/>
        </authorList>
    </citation>
    <scope>NUCLEOTIDE SEQUENCE [LARGE SCALE GENOMIC DNA]</scope>
    <source>
        <strain evidence="6 7">22II-S11-z3</strain>
    </source>
</reference>
<dbReference type="SUPFAM" id="SSF46785">
    <property type="entry name" value="Winged helix' DNA-binding domain"/>
    <property type="match status" value="1"/>
</dbReference>
<dbReference type="Pfam" id="PF00126">
    <property type="entry name" value="HTH_1"/>
    <property type="match status" value="1"/>
</dbReference>
<dbReference type="InterPro" id="IPR036390">
    <property type="entry name" value="WH_DNA-bd_sf"/>
</dbReference>
<proteinExistence type="inferred from homology"/>
<evidence type="ECO:0000256" key="4">
    <source>
        <dbReference type="ARBA" id="ARBA00023163"/>
    </source>
</evidence>
<dbReference type="AlphaFoldDB" id="A0A0L1JP15"/>
<comment type="similarity">
    <text evidence="1">Belongs to the LysR transcriptional regulatory family.</text>
</comment>
<dbReference type="InterPro" id="IPR000847">
    <property type="entry name" value="LysR_HTH_N"/>
</dbReference>
<name>A0A0L1JP15_9RHOB</name>
<accession>A0A0L1JP15</accession>
<protein>
    <recommendedName>
        <fullName evidence="5">HTH lysR-type domain-containing protein</fullName>
    </recommendedName>
</protein>
<evidence type="ECO:0000256" key="2">
    <source>
        <dbReference type="ARBA" id="ARBA00023015"/>
    </source>
</evidence>
<gene>
    <name evidence="6" type="ORF">ATO11_14350</name>
</gene>
<evidence type="ECO:0000256" key="3">
    <source>
        <dbReference type="ARBA" id="ARBA00023125"/>
    </source>
</evidence>
<comment type="caution">
    <text evidence="6">The sequence shown here is derived from an EMBL/GenBank/DDBJ whole genome shotgun (WGS) entry which is preliminary data.</text>
</comment>